<dbReference type="EC" id="2.7.1.15" evidence="2 12"/>
<comment type="similarity">
    <text evidence="12">Belongs to the carbohydrate kinase PfkB family. Ribokinase subfamily.</text>
</comment>
<dbReference type="HAMAP" id="MF_01987">
    <property type="entry name" value="Ribokinase"/>
    <property type="match status" value="1"/>
</dbReference>
<evidence type="ECO:0000256" key="6">
    <source>
        <dbReference type="ARBA" id="ARBA00022741"/>
    </source>
</evidence>
<evidence type="ECO:0000256" key="8">
    <source>
        <dbReference type="ARBA" id="ARBA00022840"/>
    </source>
</evidence>
<dbReference type="GO" id="GO:0005829">
    <property type="term" value="C:cytosol"/>
    <property type="evidence" value="ECO:0007669"/>
    <property type="project" value="TreeGrafter"/>
</dbReference>
<name>A0A8S4SEL2_9NEOP</name>
<feature type="binding site" evidence="12">
    <location>
        <begin position="225"/>
        <end position="230"/>
    </location>
    <ligand>
        <name>ATP</name>
        <dbReference type="ChEBI" id="CHEBI:30616"/>
    </ligand>
</feature>
<comment type="function">
    <text evidence="12">Catalyzes the phosphorylation of ribose at O-5 in a reaction requiring ATP and magnesium. The resulting D-ribose-5-phosphate can then be used either for sythesis of nucleotides, histidine, and tryptophan, or as a component of the pentose phosphate pathway.</text>
</comment>
<keyword evidence="9 12" id="KW-0460">Magnesium</keyword>
<dbReference type="InterPro" id="IPR011877">
    <property type="entry name" value="Ribokinase"/>
</dbReference>
<evidence type="ECO:0000313" key="14">
    <source>
        <dbReference type="EMBL" id="CAH2258953.1"/>
    </source>
</evidence>
<sequence>MNKQKEGHISYQVKAIFLLFSELSAYSARLPTPGETLIGKKFTTSFGGKGANQSVAAAKTGGNVYIICRVGDDQWAEKYKEHLKHVGVDVTNAYVTKNTTTGIAQITVADNGENQIVIVPGANEHLSKSDVDYAKELIKKADVLIGQLETPYETTLEAFKLNDGIKLLNAAPARAHIETILPYCTILCVNEPEASQIVNFDVNVSNIKSALEILLQSGCKMAIITLGAKGAAYSSKNTGECIHVSSNKVAAVDTTGAGDAFVGALASLLVNFKNQPFHQLIGAACEYATLTVTLEGTQTSYPEKYIPFTKQYDYVTL</sequence>
<comment type="caution">
    <text evidence="12">Lacks conserved residue(s) required for the propagation of feature annotation.</text>
</comment>
<feature type="binding site" evidence="12">
    <location>
        <position position="291"/>
    </location>
    <ligand>
        <name>K(+)</name>
        <dbReference type="ChEBI" id="CHEBI:29103"/>
    </ligand>
</feature>
<evidence type="ECO:0000256" key="11">
    <source>
        <dbReference type="ARBA" id="ARBA00023277"/>
    </source>
</evidence>
<dbReference type="InterPro" id="IPR002139">
    <property type="entry name" value="Ribo/fructo_kinase"/>
</dbReference>
<dbReference type="GO" id="GO:0004747">
    <property type="term" value="F:ribokinase activity"/>
    <property type="evidence" value="ECO:0007669"/>
    <property type="project" value="UniProtKB-UniRule"/>
</dbReference>
<dbReference type="GO" id="GO:0005634">
    <property type="term" value="C:nucleus"/>
    <property type="evidence" value="ECO:0007669"/>
    <property type="project" value="UniProtKB-SubCell"/>
</dbReference>
<evidence type="ECO:0000256" key="12">
    <source>
        <dbReference type="HAMAP-Rule" id="MF_03215"/>
    </source>
</evidence>
<comment type="subunit">
    <text evidence="12">Homodimer.</text>
</comment>
<feature type="domain" description="Carbohydrate kinase PfkB" evidence="13">
    <location>
        <begin position="23"/>
        <end position="303"/>
    </location>
</feature>
<dbReference type="InterPro" id="IPR029056">
    <property type="entry name" value="Ribokinase-like"/>
</dbReference>
<comment type="subcellular location">
    <subcellularLocation>
        <location evidence="12">Cytoplasm</location>
    </subcellularLocation>
    <subcellularLocation>
        <location evidence="12">Nucleus</location>
    </subcellularLocation>
</comment>
<feature type="binding site" evidence="12">
    <location>
        <position position="190"/>
    </location>
    <ligand>
        <name>ATP</name>
        <dbReference type="ChEBI" id="CHEBI:30616"/>
    </ligand>
</feature>
<comment type="catalytic activity">
    <reaction evidence="12">
        <text>D-ribose + ATP = D-ribose 5-phosphate + ADP + H(+)</text>
        <dbReference type="Rhea" id="RHEA:13697"/>
        <dbReference type="ChEBI" id="CHEBI:15378"/>
        <dbReference type="ChEBI" id="CHEBI:30616"/>
        <dbReference type="ChEBI" id="CHEBI:47013"/>
        <dbReference type="ChEBI" id="CHEBI:78346"/>
        <dbReference type="ChEBI" id="CHEBI:456216"/>
        <dbReference type="EC" id="2.7.1.15"/>
    </reaction>
</comment>
<comment type="cofactor">
    <cofactor evidence="12">
        <name>Mg(2+)</name>
        <dbReference type="ChEBI" id="CHEBI:18420"/>
    </cofactor>
    <text evidence="12">Requires a divalent cation, most likely magnesium in vivo, as an electrophilic catalyst to aid phosphoryl group transfer. It is the chelate of the metal and the nucleotide that is the actual substrate.</text>
</comment>
<comment type="caution">
    <text evidence="14">The sequence shown here is derived from an EMBL/GenBank/DDBJ whole genome shotgun (WGS) entry which is preliminary data.</text>
</comment>
<dbReference type="SUPFAM" id="SSF53613">
    <property type="entry name" value="Ribokinase-like"/>
    <property type="match status" value="1"/>
</dbReference>
<evidence type="ECO:0000256" key="1">
    <source>
        <dbReference type="ARBA" id="ARBA00005380"/>
    </source>
</evidence>
<feature type="binding site" evidence="12">
    <location>
        <position position="300"/>
    </location>
    <ligand>
        <name>K(+)</name>
        <dbReference type="ChEBI" id="CHEBI:29103"/>
    </ligand>
</feature>
<feature type="binding site" evidence="12">
    <location>
        <position position="255"/>
    </location>
    <ligand>
        <name>K(+)</name>
        <dbReference type="ChEBI" id="CHEBI:29103"/>
    </ligand>
</feature>
<dbReference type="PANTHER" id="PTHR10584">
    <property type="entry name" value="SUGAR KINASE"/>
    <property type="match status" value="1"/>
</dbReference>
<reference evidence="14" key="1">
    <citation type="submission" date="2022-03" db="EMBL/GenBank/DDBJ databases">
        <authorList>
            <person name="Lindestad O."/>
        </authorList>
    </citation>
    <scope>NUCLEOTIDE SEQUENCE</scope>
</reference>
<comment type="activity regulation">
    <text evidence="12">Activated by a monovalent cation that binds near, but not in, the active site. The most likely occupant of the site in vivo is potassium. Ion binding induces a conformational change that may alter substrate affinity.</text>
</comment>
<dbReference type="Gene3D" id="3.40.1190.20">
    <property type="match status" value="1"/>
</dbReference>
<dbReference type="PRINTS" id="PR00990">
    <property type="entry name" value="RIBOKINASE"/>
</dbReference>
<dbReference type="Proteomes" id="UP000838756">
    <property type="component" value="Unassembled WGS sequence"/>
</dbReference>
<evidence type="ECO:0000256" key="9">
    <source>
        <dbReference type="ARBA" id="ARBA00022842"/>
    </source>
</evidence>
<keyword evidence="4 12" id="KW-0808">Transferase</keyword>
<feature type="binding site" evidence="12">
    <location>
        <position position="296"/>
    </location>
    <ligand>
        <name>K(+)</name>
        <dbReference type="ChEBI" id="CHEBI:29103"/>
    </ligand>
</feature>
<keyword evidence="15" id="KW-1185">Reference proteome</keyword>
<evidence type="ECO:0000256" key="5">
    <source>
        <dbReference type="ARBA" id="ARBA00022723"/>
    </source>
</evidence>
<evidence type="ECO:0000256" key="10">
    <source>
        <dbReference type="ARBA" id="ARBA00022958"/>
    </source>
</evidence>
<feature type="binding site" evidence="12">
    <location>
        <begin position="258"/>
        <end position="259"/>
    </location>
    <ligand>
        <name>ATP</name>
        <dbReference type="ChEBI" id="CHEBI:30616"/>
    </ligand>
</feature>
<feature type="binding site" evidence="12">
    <location>
        <position position="259"/>
    </location>
    <ligand>
        <name>substrate</name>
    </ligand>
</feature>
<comment type="pathway">
    <text evidence="12">Carbohydrate metabolism; D-ribose degradation; D-ribose 5-phosphate from beta-D-ribopyranose: step 2/2.</text>
</comment>
<evidence type="ECO:0000256" key="2">
    <source>
        <dbReference type="ARBA" id="ARBA00012035"/>
    </source>
</evidence>
<dbReference type="CDD" id="cd01174">
    <property type="entry name" value="ribokinase"/>
    <property type="match status" value="1"/>
</dbReference>
<feature type="binding site" evidence="12">
    <location>
        <begin position="48"/>
        <end position="52"/>
    </location>
    <ligand>
        <name>substrate</name>
    </ligand>
</feature>
<gene>
    <name evidence="14" type="primary">jg12591</name>
    <name evidence="14" type="ORF">PAEG_LOCUS23476</name>
</gene>
<keyword evidence="10 12" id="KW-0630">Potassium</keyword>
<dbReference type="GO" id="GO:0019303">
    <property type="term" value="P:D-ribose catabolic process"/>
    <property type="evidence" value="ECO:0007669"/>
    <property type="project" value="UniProtKB-UniRule"/>
</dbReference>
<organism evidence="14 15">
    <name type="scientific">Pararge aegeria aegeria</name>
    <dbReference type="NCBI Taxonomy" id="348720"/>
    <lineage>
        <taxon>Eukaryota</taxon>
        <taxon>Metazoa</taxon>
        <taxon>Ecdysozoa</taxon>
        <taxon>Arthropoda</taxon>
        <taxon>Hexapoda</taxon>
        <taxon>Insecta</taxon>
        <taxon>Pterygota</taxon>
        <taxon>Neoptera</taxon>
        <taxon>Endopterygota</taxon>
        <taxon>Lepidoptera</taxon>
        <taxon>Glossata</taxon>
        <taxon>Ditrysia</taxon>
        <taxon>Papilionoidea</taxon>
        <taxon>Nymphalidae</taxon>
        <taxon>Satyrinae</taxon>
        <taxon>Satyrini</taxon>
        <taxon>Parargina</taxon>
        <taxon>Pararge</taxon>
    </lineage>
</organism>
<dbReference type="PANTHER" id="PTHR10584:SF166">
    <property type="entry name" value="RIBOKINASE"/>
    <property type="match status" value="1"/>
</dbReference>
<evidence type="ECO:0000313" key="15">
    <source>
        <dbReference type="Proteomes" id="UP000838756"/>
    </source>
</evidence>
<keyword evidence="12" id="KW-0539">Nucleus</keyword>
<keyword evidence="6 12" id="KW-0547">Nucleotide-binding</keyword>
<feature type="active site" description="Proton acceptor" evidence="12">
    <location>
        <position position="259"/>
    </location>
</feature>
<dbReference type="GO" id="GO:0005524">
    <property type="term" value="F:ATP binding"/>
    <property type="evidence" value="ECO:0007669"/>
    <property type="project" value="UniProtKB-UniRule"/>
</dbReference>
<proteinExistence type="inferred from homology"/>
<evidence type="ECO:0000256" key="3">
    <source>
        <dbReference type="ARBA" id="ARBA00016943"/>
    </source>
</evidence>
<dbReference type="PROSITE" id="PS00584">
    <property type="entry name" value="PFKB_KINASES_2"/>
    <property type="match status" value="1"/>
</dbReference>
<dbReference type="GO" id="GO:0046872">
    <property type="term" value="F:metal ion binding"/>
    <property type="evidence" value="ECO:0007669"/>
    <property type="project" value="UniProtKB-KW"/>
</dbReference>
<accession>A0A8S4SEL2</accession>
<feature type="binding site" evidence="12">
    <location>
        <position position="253"/>
    </location>
    <ligand>
        <name>K(+)</name>
        <dbReference type="ChEBI" id="CHEBI:29103"/>
    </ligand>
</feature>
<evidence type="ECO:0000259" key="13">
    <source>
        <dbReference type="Pfam" id="PF00294"/>
    </source>
</evidence>
<dbReference type="Pfam" id="PF00294">
    <property type="entry name" value="PfkB"/>
    <property type="match status" value="1"/>
</dbReference>
<dbReference type="EMBL" id="CAKXAJ010026150">
    <property type="protein sequence ID" value="CAH2258953.1"/>
    <property type="molecule type" value="Genomic_DNA"/>
</dbReference>
<dbReference type="AlphaFoldDB" id="A0A8S4SEL2"/>
<keyword evidence="7 12" id="KW-0418">Kinase</keyword>
<dbReference type="OrthoDB" id="415590at2759"/>
<keyword evidence="12" id="KW-0963">Cytoplasm</keyword>
<feature type="binding site" evidence="12">
    <location>
        <position position="149"/>
    </location>
    <ligand>
        <name>substrate</name>
    </ligand>
</feature>
<comment type="similarity">
    <text evidence="1">Belongs to the carbohydrate kinase pfkB family.</text>
</comment>
<evidence type="ECO:0000256" key="7">
    <source>
        <dbReference type="ARBA" id="ARBA00022777"/>
    </source>
</evidence>
<dbReference type="InterPro" id="IPR011611">
    <property type="entry name" value="PfkB_dom"/>
</dbReference>
<protein>
    <recommendedName>
        <fullName evidence="3 12">Ribokinase</fullName>
        <shortName evidence="12">RK</shortName>
        <ecNumber evidence="2 12">2.7.1.15</ecNumber>
    </recommendedName>
</protein>
<keyword evidence="8 12" id="KW-0067">ATP-binding</keyword>
<feature type="binding site" evidence="12">
    <location>
        <position position="294"/>
    </location>
    <ligand>
        <name>K(+)</name>
        <dbReference type="ChEBI" id="CHEBI:29103"/>
    </ligand>
</feature>
<keyword evidence="11 12" id="KW-0119">Carbohydrate metabolism</keyword>
<keyword evidence="5 12" id="KW-0479">Metal-binding</keyword>
<dbReference type="InterPro" id="IPR002173">
    <property type="entry name" value="Carboh/pur_kinase_PfkB_CS"/>
</dbReference>
<evidence type="ECO:0000256" key="4">
    <source>
        <dbReference type="ARBA" id="ARBA00022679"/>
    </source>
</evidence>